<proteinExistence type="predicted"/>
<evidence type="ECO:0000313" key="2">
    <source>
        <dbReference type="Proteomes" id="UP000240653"/>
    </source>
</evidence>
<sequence length="201" mass="22799">MRSLTDFLRWLPGVAPRKAYTLVMEGDLLSRELKRDLHPRNDSLFDLVTVVGPDAAAAILQAYKDGRLPMQRGKAVQEAPEAEAYLRDAEPLREEIRERKRRKDCVDDIVLVRESDFLDHHFMNRIFYKNAGPGPARLTLAGIDVSKDLRGFSSNSGKSTGYEYSFTWTGSDGVRRSSSSGLPSEAFNRRNDVKRNWGLHE</sequence>
<accession>A0A2P7SCF1</accession>
<gene>
    <name evidence="1" type="ORF">C7I85_13290</name>
</gene>
<dbReference type="AlphaFoldDB" id="A0A2P7SCF1"/>
<comment type="caution">
    <text evidence="1">The sequence shown here is derived from an EMBL/GenBank/DDBJ whole genome shotgun (WGS) entry which is preliminary data.</text>
</comment>
<organism evidence="1 2">
    <name type="scientific">Pseudaminobacter soli</name>
    <name type="common">ex Li et al. 2025</name>
    <dbReference type="NCBI Taxonomy" id="1295366"/>
    <lineage>
        <taxon>Bacteria</taxon>
        <taxon>Pseudomonadati</taxon>
        <taxon>Pseudomonadota</taxon>
        <taxon>Alphaproteobacteria</taxon>
        <taxon>Hyphomicrobiales</taxon>
        <taxon>Phyllobacteriaceae</taxon>
        <taxon>Pseudaminobacter</taxon>
    </lineage>
</organism>
<evidence type="ECO:0000313" key="1">
    <source>
        <dbReference type="EMBL" id="PSJ60156.1"/>
    </source>
</evidence>
<dbReference type="RefSeq" id="WP_106724483.1">
    <property type="nucleotide sequence ID" value="NZ_PXYL01000006.1"/>
</dbReference>
<dbReference type="EMBL" id="PXYL01000006">
    <property type="protein sequence ID" value="PSJ60156.1"/>
    <property type="molecule type" value="Genomic_DNA"/>
</dbReference>
<name>A0A2P7SCF1_9HYPH</name>
<keyword evidence="2" id="KW-1185">Reference proteome</keyword>
<protein>
    <submittedName>
        <fullName evidence="1">Uncharacterized protein</fullName>
    </submittedName>
</protein>
<reference evidence="1 2" key="1">
    <citation type="submission" date="2018-03" db="EMBL/GenBank/DDBJ databases">
        <title>The draft genome of Mesorhizobium soli JCM 19897.</title>
        <authorList>
            <person name="Li L."/>
            <person name="Liu L."/>
            <person name="Liang L."/>
            <person name="Wang T."/>
            <person name="Zhang X."/>
        </authorList>
    </citation>
    <scope>NUCLEOTIDE SEQUENCE [LARGE SCALE GENOMIC DNA]</scope>
    <source>
        <strain evidence="1 2">JCM 19897</strain>
    </source>
</reference>
<dbReference type="Proteomes" id="UP000240653">
    <property type="component" value="Unassembled WGS sequence"/>
</dbReference>
<dbReference type="OrthoDB" id="8112682at2"/>